<reference evidence="2" key="1">
    <citation type="journal article" date="2014" name="Nat. Commun.">
        <title>The rainbow trout genome provides novel insights into evolution after whole-genome duplication in vertebrates.</title>
        <authorList>
            <person name="Berthelot C."/>
            <person name="Brunet F."/>
            <person name="Chalopin D."/>
            <person name="Juanchich A."/>
            <person name="Bernard M."/>
            <person name="Noel B."/>
            <person name="Bento P."/>
            <person name="Da Silva C."/>
            <person name="Labadie K."/>
            <person name="Alberti A."/>
            <person name="Aury J.M."/>
            <person name="Louis A."/>
            <person name="Dehais P."/>
            <person name="Bardou P."/>
            <person name="Montfort J."/>
            <person name="Klopp C."/>
            <person name="Cabau C."/>
            <person name="Gaspin C."/>
            <person name="Thorgaard G.H."/>
            <person name="Boussaha M."/>
            <person name="Quillet E."/>
            <person name="Guyomard R."/>
            <person name="Galiana D."/>
            <person name="Bobe J."/>
            <person name="Volff J.N."/>
            <person name="Genet C."/>
            <person name="Wincker P."/>
            <person name="Jaillon O."/>
            <person name="Roest Crollius H."/>
            <person name="Guiguen Y."/>
        </authorList>
    </citation>
    <scope>NUCLEOTIDE SEQUENCE [LARGE SCALE GENOMIC DNA]</scope>
</reference>
<evidence type="ECO:0000313" key="3">
    <source>
        <dbReference type="Proteomes" id="UP000193380"/>
    </source>
</evidence>
<protein>
    <submittedName>
        <fullName evidence="2">Uncharacterized protein</fullName>
    </submittedName>
</protein>
<feature type="region of interest" description="Disordered" evidence="1">
    <location>
        <begin position="163"/>
        <end position="331"/>
    </location>
</feature>
<dbReference type="Proteomes" id="UP000193380">
    <property type="component" value="Unassembled WGS sequence"/>
</dbReference>
<sequence>MYCSVASPYLQVSVAVCLLDSRSLSLAVINLQKAVITHVSPDILYLFRVQAVCQRDLRSDFSQTLLFRANTTRIFEGTRIVKTGMPTVSPASSADMAPISSGSSTWTSSGLPFSFVSMATGGMGPSSSGSQATVASVVTSTLLAGLGFSGGVISSLPGSLWPTQAPAASPGSKPGPGPSRQPAQPQASTEPPTAPQGGSDTDTPTEEKEAGVDRENEAEEGEGEEDEGEDDRRRKKNNKTTPDEVEMHLNDTVVKEPISALTPTATAKEKGQGQGEPVANSTTVPISGGEDQLVRVDSNTGPTVEPKNDTEEREIQIPQSPTRSPKTSGKRRAFGLSLSTLVSRTLCIGQSLEQGADLSNKTQGGVVYGQYTTAKGSYLHDAKQSAWNTALSRGILKIYHQPLR</sequence>
<feature type="compositionally biased region" description="Basic and acidic residues" evidence="1">
    <location>
        <begin position="306"/>
        <end position="315"/>
    </location>
</feature>
<dbReference type="PaxDb" id="8022-A0A060Z0R9"/>
<reference evidence="2" key="2">
    <citation type="submission" date="2014-03" db="EMBL/GenBank/DDBJ databases">
        <authorList>
            <person name="Genoscope - CEA"/>
        </authorList>
    </citation>
    <scope>NUCLEOTIDE SEQUENCE</scope>
</reference>
<dbReference type="STRING" id="8022.A0A060Z0R9"/>
<dbReference type="AlphaFoldDB" id="A0A060Z0R9"/>
<feature type="compositionally biased region" description="Polar residues" evidence="1">
    <location>
        <begin position="317"/>
        <end position="327"/>
    </location>
</feature>
<organism evidence="2 3">
    <name type="scientific">Oncorhynchus mykiss</name>
    <name type="common">Rainbow trout</name>
    <name type="synonym">Salmo gairdneri</name>
    <dbReference type="NCBI Taxonomy" id="8022"/>
    <lineage>
        <taxon>Eukaryota</taxon>
        <taxon>Metazoa</taxon>
        <taxon>Chordata</taxon>
        <taxon>Craniata</taxon>
        <taxon>Vertebrata</taxon>
        <taxon>Euteleostomi</taxon>
        <taxon>Actinopterygii</taxon>
        <taxon>Neopterygii</taxon>
        <taxon>Teleostei</taxon>
        <taxon>Protacanthopterygii</taxon>
        <taxon>Salmoniformes</taxon>
        <taxon>Salmonidae</taxon>
        <taxon>Salmoninae</taxon>
        <taxon>Oncorhynchus</taxon>
    </lineage>
</organism>
<dbReference type="EMBL" id="FR920658">
    <property type="protein sequence ID" value="CDQ95314.1"/>
    <property type="molecule type" value="Genomic_DNA"/>
</dbReference>
<evidence type="ECO:0000313" key="2">
    <source>
        <dbReference type="EMBL" id="CDQ95314.1"/>
    </source>
</evidence>
<accession>A0A060Z0R9</accession>
<proteinExistence type="predicted"/>
<feature type="compositionally biased region" description="Basic and acidic residues" evidence="1">
    <location>
        <begin position="205"/>
        <end position="215"/>
    </location>
</feature>
<name>A0A060Z0R9_ONCMY</name>
<gene>
    <name evidence="2" type="ORF">GSONMT00055603001</name>
</gene>
<feature type="compositionally biased region" description="Acidic residues" evidence="1">
    <location>
        <begin position="216"/>
        <end position="229"/>
    </location>
</feature>
<feature type="compositionally biased region" description="Polar residues" evidence="1">
    <location>
        <begin position="181"/>
        <end position="202"/>
    </location>
</feature>
<evidence type="ECO:0000256" key="1">
    <source>
        <dbReference type="SAM" id="MobiDB-lite"/>
    </source>
</evidence>